<comment type="caution">
    <text evidence="2">The sequence shown here is derived from an EMBL/GenBank/DDBJ whole genome shotgun (WGS) entry which is preliminary data.</text>
</comment>
<keyword evidence="3" id="KW-1185">Reference proteome</keyword>
<gene>
    <name evidence="2" type="ORF">ABNG04_00035</name>
</gene>
<evidence type="ECO:0000313" key="2">
    <source>
        <dbReference type="EMBL" id="MEZ3162277.1"/>
    </source>
</evidence>
<dbReference type="AlphaFoldDB" id="A0ABD5LYM1"/>
<evidence type="ECO:0000313" key="3">
    <source>
        <dbReference type="Proteomes" id="UP001567572"/>
    </source>
</evidence>
<dbReference type="Pfam" id="PF01936">
    <property type="entry name" value="NYN"/>
    <property type="match status" value="1"/>
</dbReference>
<name>A0ABD5LYM1_9EURY</name>
<evidence type="ECO:0000259" key="1">
    <source>
        <dbReference type="Pfam" id="PF01936"/>
    </source>
</evidence>
<sequence length="182" mass="20533">MTDSVILIDGGYYDAVNNYVMDDHGSPIDIEEFSHALCDYFDTNLLRTKFYHAPPLNSEGEEDMSIRQSFFDMIDGCRNHQFVQRGRVRPDTGNQKGVDVGIAVDLVDMAHKQRAEAFILFAGDEDLTHAVESAKDTLHNVYVAYGADPSEDLYVSQKLTQQADAGLNVVEDDWIRRCLYSN</sequence>
<reference evidence="2 3" key="1">
    <citation type="submission" date="2024-06" db="EMBL/GenBank/DDBJ databases">
        <title>Halorubrum miltondacostae sp. nov., a potential PHA producer isolated from an inland solar saltern in Rio Maior, Portugal.</title>
        <authorList>
            <person name="Albuquerque L."/>
            <person name="Viver T."/>
            <person name="Barroso C."/>
            <person name="Claudino R."/>
            <person name="Galvan M."/>
            <person name="Simoes G."/>
            <person name="Lobo Da Cunha A."/>
            <person name="Egas C."/>
        </authorList>
    </citation>
    <scope>NUCLEOTIDE SEQUENCE [LARGE SCALE GENOMIC DNA]</scope>
    <source>
        <strain evidence="2 3">RMP-11</strain>
    </source>
</reference>
<accession>A0ABD5LYM1</accession>
<dbReference type="Gene3D" id="3.40.50.1010">
    <property type="entry name" value="5'-nuclease"/>
    <property type="match status" value="1"/>
</dbReference>
<dbReference type="Proteomes" id="UP001567572">
    <property type="component" value="Unassembled WGS sequence"/>
</dbReference>
<organism evidence="2 3">
    <name type="scientific">Halorubrum miltondacostae</name>
    <dbReference type="NCBI Taxonomy" id="3076378"/>
    <lineage>
        <taxon>Archaea</taxon>
        <taxon>Methanobacteriati</taxon>
        <taxon>Methanobacteriota</taxon>
        <taxon>Stenosarchaea group</taxon>
        <taxon>Halobacteria</taxon>
        <taxon>Halobacteriales</taxon>
        <taxon>Haloferacaceae</taxon>
        <taxon>Halorubrum</taxon>
    </lineage>
</organism>
<protein>
    <submittedName>
        <fullName evidence="2">NYN domain-containing protein</fullName>
    </submittedName>
</protein>
<proteinExistence type="predicted"/>
<dbReference type="RefSeq" id="WP_371158939.1">
    <property type="nucleotide sequence ID" value="NZ_JBEDNY010000001.1"/>
</dbReference>
<dbReference type="InterPro" id="IPR021139">
    <property type="entry name" value="NYN"/>
</dbReference>
<dbReference type="EMBL" id="JBEDNY010000001">
    <property type="protein sequence ID" value="MEZ3162277.1"/>
    <property type="molecule type" value="Genomic_DNA"/>
</dbReference>
<feature type="domain" description="NYN" evidence="1">
    <location>
        <begin position="13"/>
        <end position="162"/>
    </location>
</feature>